<dbReference type="PROSITE" id="PS00041">
    <property type="entry name" value="HTH_ARAC_FAMILY_1"/>
    <property type="match status" value="1"/>
</dbReference>
<evidence type="ECO:0000256" key="2">
    <source>
        <dbReference type="ARBA" id="ARBA00023125"/>
    </source>
</evidence>
<dbReference type="AlphaFoldDB" id="A0A0H3F9J3"/>
<dbReference type="InterPro" id="IPR037923">
    <property type="entry name" value="HTH-like"/>
</dbReference>
<dbReference type="Proteomes" id="UP000007257">
    <property type="component" value="Chromosome"/>
</dbReference>
<dbReference type="GO" id="GO:0003700">
    <property type="term" value="F:DNA-binding transcription factor activity"/>
    <property type="evidence" value="ECO:0007669"/>
    <property type="project" value="InterPro"/>
</dbReference>
<keyword evidence="3" id="KW-0010">Activator</keyword>
<sequence>MPEMLTFSVNYPVKVQNGGLFISRGIGTHPTRRLSSHELIYVVRGSLSLQEENTRFDLHTGESLLLFPGREHKGVTTFDPDLKFYWLHFDIVEDIAIIKPQQNSPSLQLNIPQHCKVRDSETLLTLFRLFLYEQERGGNSLELFLILLLEEVSRAWPENIEPGGPGVALAYKARQLITTQFHLPLGASELAQRLHCNADYLGRVFRLTFQMTLTDALHKQRVAAAEKLLLANTGNVADVARLTGFNDVAYFRRVFRKLLGITPAAYKKLYCREHINSQ</sequence>
<dbReference type="SUPFAM" id="SSF46689">
    <property type="entry name" value="Homeodomain-like"/>
    <property type="match status" value="1"/>
</dbReference>
<dbReference type="InterPro" id="IPR018060">
    <property type="entry name" value="HTH_AraC"/>
</dbReference>
<dbReference type="KEGG" id="rah:Rahaq_1067"/>
<evidence type="ECO:0000256" key="4">
    <source>
        <dbReference type="ARBA" id="ARBA00023163"/>
    </source>
</evidence>
<proteinExistence type="predicted"/>
<dbReference type="InterPro" id="IPR020449">
    <property type="entry name" value="Tscrpt_reg_AraC-type_HTH"/>
</dbReference>
<dbReference type="PRINTS" id="PR00032">
    <property type="entry name" value="HTHARAC"/>
</dbReference>
<reference evidence="8" key="1">
    <citation type="submission" date="2011-01" db="EMBL/GenBank/DDBJ databases">
        <title>Complete sequence of chromosome of Rahnella sp. Y9602.</title>
        <authorList>
            <consortium name="US DOE Joint Genome Institute"/>
            <person name="Lucas S."/>
            <person name="Copeland A."/>
            <person name="Lapidus A."/>
            <person name="Cheng J.-F."/>
            <person name="Goodwin L."/>
            <person name="Pitluck S."/>
            <person name="Lu M."/>
            <person name="Detter J.C."/>
            <person name="Han C."/>
            <person name="Tapia R."/>
            <person name="Land M."/>
            <person name="Hauser L."/>
            <person name="Kyrpides N."/>
            <person name="Ivanova N."/>
            <person name="Ovchinnikova G."/>
            <person name="Pagani I."/>
            <person name="Sobecky P.A."/>
            <person name="Martinez R.J."/>
            <person name="Woyke T."/>
        </authorList>
    </citation>
    <scope>NUCLEOTIDE SEQUENCE [LARGE SCALE GENOMIC DNA]</scope>
    <source>
        <strain evidence="8">Y9602</strain>
    </source>
</reference>
<keyword evidence="2" id="KW-0238">DNA-binding</keyword>
<dbReference type="Pfam" id="PF02311">
    <property type="entry name" value="AraC_binding"/>
    <property type="match status" value="1"/>
</dbReference>
<evidence type="ECO:0000256" key="3">
    <source>
        <dbReference type="ARBA" id="ARBA00023159"/>
    </source>
</evidence>
<dbReference type="InterPro" id="IPR014710">
    <property type="entry name" value="RmlC-like_jellyroll"/>
</dbReference>
<protein>
    <recommendedName>
        <fullName evidence="5">Arabinose operon regulatory protein</fullName>
    </recommendedName>
</protein>
<organism evidence="7 8">
    <name type="scientific">Rahnella sp. (strain Y9602)</name>
    <dbReference type="NCBI Taxonomy" id="2703885"/>
    <lineage>
        <taxon>Bacteria</taxon>
        <taxon>Pseudomonadati</taxon>
        <taxon>Pseudomonadota</taxon>
        <taxon>Gammaproteobacteria</taxon>
        <taxon>Enterobacterales</taxon>
        <taxon>Yersiniaceae</taxon>
        <taxon>Rahnella</taxon>
    </lineage>
</organism>
<dbReference type="InterPro" id="IPR018062">
    <property type="entry name" value="HTH_AraC-typ_CS"/>
</dbReference>
<dbReference type="EMBL" id="CP002505">
    <property type="protein sequence ID" value="ADW72690.1"/>
    <property type="molecule type" value="Genomic_DNA"/>
</dbReference>
<dbReference type="Gene3D" id="2.60.120.10">
    <property type="entry name" value="Jelly Rolls"/>
    <property type="match status" value="1"/>
</dbReference>
<name>A0A0H3F9J3_RAHSY</name>
<dbReference type="SUPFAM" id="SSF51215">
    <property type="entry name" value="Regulatory protein AraC"/>
    <property type="match status" value="1"/>
</dbReference>
<dbReference type="HOGENOM" id="CLU_000445_88_6_6"/>
<reference evidence="7 8" key="2">
    <citation type="journal article" date="2012" name="J. Bacteriol.">
        <title>Complete Genome Sequence of Rahnella sp. Strain Y9602, a Gammaproteobacterium Isolate from Metal- and Radionuclide-Contaminated Soil.</title>
        <authorList>
            <person name="Martinez R.J."/>
            <person name="Bruce D."/>
            <person name="Detter C."/>
            <person name="Goodwin L.A."/>
            <person name="Han J."/>
            <person name="Han C.S."/>
            <person name="Held B."/>
            <person name="Land M.L."/>
            <person name="Mikhailova N."/>
            <person name="Nolan M."/>
            <person name="Pennacchio L."/>
            <person name="Pitluck S."/>
            <person name="Tapia R."/>
            <person name="Woyke T."/>
            <person name="Sobecky P.A."/>
        </authorList>
    </citation>
    <scope>NUCLEOTIDE SEQUENCE [LARGE SCALE GENOMIC DNA]</scope>
    <source>
        <strain evidence="7 8">Y9602</strain>
    </source>
</reference>
<dbReference type="PANTHER" id="PTHR43280:SF10">
    <property type="entry name" value="REGULATORY PROTEIN POCR"/>
    <property type="match status" value="1"/>
</dbReference>
<dbReference type="GO" id="GO:0043565">
    <property type="term" value="F:sequence-specific DNA binding"/>
    <property type="evidence" value="ECO:0007669"/>
    <property type="project" value="InterPro"/>
</dbReference>
<dbReference type="SMART" id="SM00342">
    <property type="entry name" value="HTH_ARAC"/>
    <property type="match status" value="1"/>
</dbReference>
<dbReference type="Pfam" id="PF12833">
    <property type="entry name" value="HTH_18"/>
    <property type="match status" value="1"/>
</dbReference>
<dbReference type="PROSITE" id="PS01124">
    <property type="entry name" value="HTH_ARAC_FAMILY_2"/>
    <property type="match status" value="1"/>
</dbReference>
<dbReference type="PANTHER" id="PTHR43280">
    <property type="entry name" value="ARAC-FAMILY TRANSCRIPTIONAL REGULATOR"/>
    <property type="match status" value="1"/>
</dbReference>
<accession>A0A0H3F9J3</accession>
<evidence type="ECO:0000256" key="1">
    <source>
        <dbReference type="ARBA" id="ARBA00023015"/>
    </source>
</evidence>
<dbReference type="eggNOG" id="COG1917">
    <property type="taxonomic scope" value="Bacteria"/>
</dbReference>
<evidence type="ECO:0000259" key="6">
    <source>
        <dbReference type="PROSITE" id="PS01124"/>
    </source>
</evidence>
<evidence type="ECO:0000313" key="8">
    <source>
        <dbReference type="Proteomes" id="UP000007257"/>
    </source>
</evidence>
<dbReference type="eggNOG" id="COG2207">
    <property type="taxonomic scope" value="Bacteria"/>
</dbReference>
<keyword evidence="1" id="KW-0805">Transcription regulation</keyword>
<dbReference type="InterPro" id="IPR003313">
    <property type="entry name" value="AraC-bd"/>
</dbReference>
<dbReference type="InterPro" id="IPR009057">
    <property type="entry name" value="Homeodomain-like_sf"/>
</dbReference>
<gene>
    <name evidence="7" type="ordered locus">Rahaq_1067</name>
</gene>
<dbReference type="Gene3D" id="1.10.10.60">
    <property type="entry name" value="Homeodomain-like"/>
    <property type="match status" value="1"/>
</dbReference>
<feature type="domain" description="HTH araC/xylS-type" evidence="6">
    <location>
        <begin position="171"/>
        <end position="269"/>
    </location>
</feature>
<evidence type="ECO:0000313" key="7">
    <source>
        <dbReference type="EMBL" id="ADW72690.1"/>
    </source>
</evidence>
<dbReference type="OrthoDB" id="9809338at2"/>
<keyword evidence="4" id="KW-0804">Transcription</keyword>
<evidence type="ECO:0000256" key="5">
    <source>
        <dbReference type="ARBA" id="ARBA00044978"/>
    </source>
</evidence>